<sequence>MIKPCLSARVESLSFVLRDRDSKYTDSFDAIFEVEDMDVLLSAPQAPRMNAHCERVIGTIRREVLDHILIMNESHARQVLAEYQDHYNRYRPHRSRAQRRPTPRTSPPPGKTPTPKDSYAPASSAEQSTSTDLPPELQR</sequence>
<dbReference type="InterPro" id="IPR012337">
    <property type="entry name" value="RNaseH-like_sf"/>
</dbReference>
<accession>A0AAU1U4Z2</accession>
<organism evidence="3">
    <name type="scientific">Streptomyces sp. NBC_00119</name>
    <dbReference type="NCBI Taxonomy" id="2975659"/>
    <lineage>
        <taxon>Bacteria</taxon>
        <taxon>Bacillati</taxon>
        <taxon>Actinomycetota</taxon>
        <taxon>Actinomycetes</taxon>
        <taxon>Kitasatosporales</taxon>
        <taxon>Streptomycetaceae</taxon>
        <taxon>Streptomyces</taxon>
    </lineage>
</organism>
<dbReference type="SUPFAM" id="SSF53098">
    <property type="entry name" value="Ribonuclease H-like"/>
    <property type="match status" value="1"/>
</dbReference>
<feature type="domain" description="Integrase catalytic" evidence="2">
    <location>
        <begin position="1"/>
        <end position="109"/>
    </location>
</feature>
<name>A0AAU1U4Z2_9ACTN</name>
<dbReference type="AlphaFoldDB" id="A0AAU1U4Z2"/>
<feature type="region of interest" description="Disordered" evidence="1">
    <location>
        <begin position="84"/>
        <end position="139"/>
    </location>
</feature>
<dbReference type="GO" id="GO:0003676">
    <property type="term" value="F:nucleic acid binding"/>
    <property type="evidence" value="ECO:0007669"/>
    <property type="project" value="InterPro"/>
</dbReference>
<evidence type="ECO:0000256" key="1">
    <source>
        <dbReference type="SAM" id="MobiDB-lite"/>
    </source>
</evidence>
<dbReference type="EMBL" id="CP108195">
    <property type="protein sequence ID" value="WTS11713.1"/>
    <property type="molecule type" value="Genomic_DNA"/>
</dbReference>
<feature type="compositionally biased region" description="Basic residues" evidence="1">
    <location>
        <begin position="89"/>
        <end position="102"/>
    </location>
</feature>
<evidence type="ECO:0000259" key="2">
    <source>
        <dbReference type="PROSITE" id="PS50994"/>
    </source>
</evidence>
<protein>
    <submittedName>
        <fullName evidence="3">Transposase</fullName>
    </submittedName>
</protein>
<proteinExistence type="predicted"/>
<dbReference type="InterPro" id="IPR001584">
    <property type="entry name" value="Integrase_cat-core"/>
</dbReference>
<dbReference type="GO" id="GO:0015074">
    <property type="term" value="P:DNA integration"/>
    <property type="evidence" value="ECO:0007669"/>
    <property type="project" value="InterPro"/>
</dbReference>
<evidence type="ECO:0000313" key="3">
    <source>
        <dbReference type="EMBL" id="WTS11713.1"/>
    </source>
</evidence>
<dbReference type="InterPro" id="IPR036397">
    <property type="entry name" value="RNaseH_sf"/>
</dbReference>
<dbReference type="PROSITE" id="PS50994">
    <property type="entry name" value="INTEGRASE"/>
    <property type="match status" value="1"/>
</dbReference>
<dbReference type="Gene3D" id="3.30.420.10">
    <property type="entry name" value="Ribonuclease H-like superfamily/Ribonuclease H"/>
    <property type="match status" value="1"/>
</dbReference>
<dbReference type="Pfam" id="PF13683">
    <property type="entry name" value="rve_3"/>
    <property type="match status" value="1"/>
</dbReference>
<gene>
    <name evidence="3" type="ORF">OHU69_12100</name>
</gene>
<reference evidence="3" key="1">
    <citation type="submission" date="2022-10" db="EMBL/GenBank/DDBJ databases">
        <title>The complete genomes of actinobacterial strains from the NBC collection.</title>
        <authorList>
            <person name="Joergensen T.S."/>
            <person name="Alvarez Arevalo M."/>
            <person name="Sterndorff E.B."/>
            <person name="Faurdal D."/>
            <person name="Vuksanovic O."/>
            <person name="Mourched A.-S."/>
            <person name="Charusanti P."/>
            <person name="Shaw S."/>
            <person name="Blin K."/>
            <person name="Weber T."/>
        </authorList>
    </citation>
    <scope>NUCLEOTIDE SEQUENCE</scope>
    <source>
        <strain evidence="3">NBC_00119</strain>
    </source>
</reference>